<proteinExistence type="evidence at transcript level"/>
<name>C0HGX1_MAIZE</name>
<feature type="compositionally biased region" description="Basic residues" evidence="1">
    <location>
        <begin position="58"/>
        <end position="76"/>
    </location>
</feature>
<reference evidence="2" key="1">
    <citation type="journal article" date="2009" name="PLoS Genet.">
        <title>Sequencing, mapping, and analysis of 27,455 maize full-length cDNAs.</title>
        <authorList>
            <person name="Soderlund C."/>
            <person name="Descour A."/>
            <person name="Kudrna D."/>
            <person name="Bomhoff M."/>
            <person name="Boyd L."/>
            <person name="Currie J."/>
            <person name="Angelova A."/>
            <person name="Collura K."/>
            <person name="Wissotski M."/>
            <person name="Ashley E."/>
            <person name="Morrow D."/>
            <person name="Fernandes J."/>
            <person name="Walbot V."/>
            <person name="Yu Y."/>
        </authorList>
    </citation>
    <scope>NUCLEOTIDE SEQUENCE</scope>
    <source>
        <strain evidence="2">B73</strain>
    </source>
</reference>
<feature type="region of interest" description="Disordered" evidence="1">
    <location>
        <begin position="108"/>
        <end position="252"/>
    </location>
</feature>
<feature type="compositionally biased region" description="Basic residues" evidence="1">
    <location>
        <begin position="207"/>
        <end position="230"/>
    </location>
</feature>
<organism evidence="2">
    <name type="scientific">Zea mays</name>
    <name type="common">Maize</name>
    <dbReference type="NCBI Taxonomy" id="4577"/>
    <lineage>
        <taxon>Eukaryota</taxon>
        <taxon>Viridiplantae</taxon>
        <taxon>Streptophyta</taxon>
        <taxon>Embryophyta</taxon>
        <taxon>Tracheophyta</taxon>
        <taxon>Spermatophyta</taxon>
        <taxon>Magnoliopsida</taxon>
        <taxon>Liliopsida</taxon>
        <taxon>Poales</taxon>
        <taxon>Poaceae</taxon>
        <taxon>PACMAD clade</taxon>
        <taxon>Panicoideae</taxon>
        <taxon>Andropogonodae</taxon>
        <taxon>Andropogoneae</taxon>
        <taxon>Tripsacinae</taxon>
        <taxon>Zea</taxon>
    </lineage>
</organism>
<evidence type="ECO:0000313" key="2">
    <source>
        <dbReference type="EMBL" id="ACN26274.1"/>
    </source>
</evidence>
<feature type="compositionally biased region" description="Low complexity" evidence="1">
    <location>
        <begin position="112"/>
        <end position="123"/>
    </location>
</feature>
<reference evidence="2" key="2">
    <citation type="submission" date="2012-06" db="EMBL/GenBank/DDBJ databases">
        <authorList>
            <person name="Yu Y."/>
            <person name="Currie J."/>
            <person name="Lomeli R."/>
            <person name="Angelova A."/>
            <person name="Collura K."/>
            <person name="Wissotski M."/>
            <person name="Campos D."/>
            <person name="Kudrna D."/>
            <person name="Golser W."/>
            <person name="Ashely E."/>
            <person name="Descour A."/>
            <person name="Fernandes J."/>
            <person name="Soderlund C."/>
            <person name="Walbot V."/>
        </authorList>
    </citation>
    <scope>NUCLEOTIDE SEQUENCE</scope>
    <source>
        <strain evidence="2">B73</strain>
    </source>
</reference>
<feature type="region of interest" description="Disordered" evidence="1">
    <location>
        <begin position="54"/>
        <end position="84"/>
    </location>
</feature>
<sequence>MRHGYGVRTPTLEEDGCHHPPCVRGVVSWSTACLPTMQHHCQLQTYSSSERYCPRSRPERRRITRDNPRRRRRRPWRPWTCQQGPRRRGARLCRGRVGTWCGAAATRPRSWRGTGARTAGGRAPSRHRAAPRCTQRTRAGPSFLPRRRRWSTRTRAGTTPRLPSASTVRRGPRTGSGTPMGTPRAVSPPRHRRRRRVTWTAPLSQRRTARRNRRRAGSRARWSPRRRPSAPRRAGPSGLPPPAPPQTHRQQG</sequence>
<protein>
    <submittedName>
        <fullName evidence="2">Uncharacterized protein</fullName>
    </submittedName>
</protein>
<accession>C0HGX1</accession>
<evidence type="ECO:0000256" key="1">
    <source>
        <dbReference type="SAM" id="MobiDB-lite"/>
    </source>
</evidence>
<dbReference type="EMBL" id="BT061577">
    <property type="protein sequence ID" value="ACN26274.1"/>
    <property type="molecule type" value="mRNA"/>
</dbReference>
<dbReference type="AlphaFoldDB" id="C0HGX1"/>